<protein>
    <submittedName>
        <fullName evidence="9">C-type cytochrome biogenesis protein CcmI</fullName>
    </submittedName>
</protein>
<evidence type="ECO:0000313" key="10">
    <source>
        <dbReference type="Proteomes" id="UP000440694"/>
    </source>
</evidence>
<evidence type="ECO:0000256" key="7">
    <source>
        <dbReference type="SAM" id="Phobius"/>
    </source>
</evidence>
<keyword evidence="7" id="KW-0472">Membrane</keyword>
<dbReference type="Pfam" id="PF23914">
    <property type="entry name" value="TPR_CcmH_CycH"/>
    <property type="match status" value="1"/>
</dbReference>
<evidence type="ECO:0000256" key="4">
    <source>
        <dbReference type="ARBA" id="ARBA00022803"/>
    </source>
</evidence>
<sequence>MVLWVLFAVLAAAVVWAVTRPLLAPGPSTATADSELAVYRDQLAEIETERAQGLLGGAEAEGARVELARRVIRRSEEKQKTGAAAQERFSGVRQAAVYAAAAIPVIGIGIYLAYGSPQLPGRPYAARLEAPVDQSTAADLVARVESHLRANPEDGRGWDVLAPVYLRMGDFVQAADAFQRATRILGENPKRLAGLARATIMAQNGIVGETARVSYEKLQRLEPQSIEPQVWLAIAREQDGDVKGAEAEYRRLLPGAEDPWKGLLESRLASVTAKLGGATSEPPNVRPADAAAAAAPTNPADRDKMINQMVDGLAARLKDNGKDLDGWMRLVRSYVVLGRREEATTALASARGAFAGDEKSLAELNVLAESLGLGS</sequence>
<comment type="subcellular location">
    <subcellularLocation>
        <location evidence="1">Cell envelope</location>
    </subcellularLocation>
</comment>
<evidence type="ECO:0000256" key="1">
    <source>
        <dbReference type="ARBA" id="ARBA00004196"/>
    </source>
</evidence>
<keyword evidence="7" id="KW-1133">Transmembrane helix</keyword>
<evidence type="ECO:0000256" key="5">
    <source>
        <dbReference type="PROSITE-ProRule" id="PRU00339"/>
    </source>
</evidence>
<keyword evidence="2" id="KW-0677">Repeat</keyword>
<feature type="transmembrane region" description="Helical" evidence="7">
    <location>
        <begin position="95"/>
        <end position="114"/>
    </location>
</feature>
<keyword evidence="10" id="KW-1185">Reference proteome</keyword>
<feature type="repeat" description="TPR" evidence="5">
    <location>
        <begin position="155"/>
        <end position="188"/>
    </location>
</feature>
<organism evidence="9 10">
    <name type="scientific">Hyphomicrobium album</name>
    <dbReference type="NCBI Taxonomy" id="2665159"/>
    <lineage>
        <taxon>Bacteria</taxon>
        <taxon>Pseudomonadati</taxon>
        <taxon>Pseudomonadota</taxon>
        <taxon>Alphaproteobacteria</taxon>
        <taxon>Hyphomicrobiales</taxon>
        <taxon>Hyphomicrobiaceae</taxon>
        <taxon>Hyphomicrobium</taxon>
    </lineage>
</organism>
<dbReference type="RefSeq" id="WP_154740706.1">
    <property type="nucleotide sequence ID" value="NZ_WMBQ01000002.1"/>
</dbReference>
<gene>
    <name evidence="9" type="primary">ccmI</name>
    <name evidence="9" type="ORF">GIW81_18155</name>
</gene>
<keyword evidence="3" id="KW-0201">Cytochrome c-type biogenesis</keyword>
<dbReference type="PANTHER" id="PTHR47870:SF4">
    <property type="entry name" value="CYTOCHROME C-TYPE BIOGENESIS PROTEIN CYCH"/>
    <property type="match status" value="1"/>
</dbReference>
<dbReference type="InterPro" id="IPR051263">
    <property type="entry name" value="C-type_cytochrome_biogenesis"/>
</dbReference>
<dbReference type="SUPFAM" id="SSF48452">
    <property type="entry name" value="TPR-like"/>
    <property type="match status" value="1"/>
</dbReference>
<evidence type="ECO:0000256" key="3">
    <source>
        <dbReference type="ARBA" id="ARBA00022748"/>
    </source>
</evidence>
<keyword evidence="7" id="KW-0812">Transmembrane</keyword>
<evidence type="ECO:0000259" key="8">
    <source>
        <dbReference type="Pfam" id="PF23914"/>
    </source>
</evidence>
<dbReference type="AlphaFoldDB" id="A0A6I3KRJ6"/>
<dbReference type="Proteomes" id="UP000440694">
    <property type="component" value="Unassembled WGS sequence"/>
</dbReference>
<feature type="domain" description="Cytochrome c-type biogenesis protein H TPR" evidence="8">
    <location>
        <begin position="130"/>
        <end position="253"/>
    </location>
</feature>
<dbReference type="GO" id="GO:0030313">
    <property type="term" value="C:cell envelope"/>
    <property type="evidence" value="ECO:0007669"/>
    <property type="project" value="UniProtKB-SubCell"/>
</dbReference>
<dbReference type="InterPro" id="IPR011990">
    <property type="entry name" value="TPR-like_helical_dom_sf"/>
</dbReference>
<feature type="compositionally biased region" description="Low complexity" evidence="6">
    <location>
        <begin position="282"/>
        <end position="298"/>
    </location>
</feature>
<dbReference type="PROSITE" id="PS50005">
    <property type="entry name" value="TPR"/>
    <property type="match status" value="1"/>
</dbReference>
<dbReference type="GO" id="GO:0005886">
    <property type="term" value="C:plasma membrane"/>
    <property type="evidence" value="ECO:0007669"/>
    <property type="project" value="TreeGrafter"/>
</dbReference>
<evidence type="ECO:0000256" key="6">
    <source>
        <dbReference type="SAM" id="MobiDB-lite"/>
    </source>
</evidence>
<dbReference type="EMBL" id="WMBQ01000002">
    <property type="protein sequence ID" value="MTD96267.1"/>
    <property type="molecule type" value="Genomic_DNA"/>
</dbReference>
<dbReference type="PANTHER" id="PTHR47870">
    <property type="entry name" value="CYTOCHROME C-TYPE BIOGENESIS PROTEIN CCMH"/>
    <property type="match status" value="1"/>
</dbReference>
<comment type="caution">
    <text evidence="9">The sequence shown here is derived from an EMBL/GenBank/DDBJ whole genome shotgun (WGS) entry which is preliminary data.</text>
</comment>
<keyword evidence="4 5" id="KW-0802">TPR repeat</keyword>
<name>A0A6I3KRJ6_9HYPH</name>
<feature type="region of interest" description="Disordered" evidence="6">
    <location>
        <begin position="275"/>
        <end position="298"/>
    </location>
</feature>
<dbReference type="GO" id="GO:0017004">
    <property type="term" value="P:cytochrome complex assembly"/>
    <property type="evidence" value="ECO:0007669"/>
    <property type="project" value="UniProtKB-KW"/>
</dbReference>
<dbReference type="InterPro" id="IPR017560">
    <property type="entry name" value="Cyt_c_biogenesis_CcmI"/>
</dbReference>
<dbReference type="NCBIfam" id="TIGR03142">
    <property type="entry name" value="cytochro_ccmI"/>
    <property type="match status" value="1"/>
</dbReference>
<dbReference type="InterPro" id="IPR019734">
    <property type="entry name" value="TPR_rpt"/>
</dbReference>
<evidence type="ECO:0000256" key="2">
    <source>
        <dbReference type="ARBA" id="ARBA00022737"/>
    </source>
</evidence>
<proteinExistence type="predicted"/>
<evidence type="ECO:0000313" key="9">
    <source>
        <dbReference type="EMBL" id="MTD96267.1"/>
    </source>
</evidence>
<reference evidence="9 10" key="1">
    <citation type="submission" date="2019-11" db="EMBL/GenBank/DDBJ databases">
        <title>Identification of a novel strain.</title>
        <authorList>
            <person name="Xu Q."/>
            <person name="Wang G."/>
        </authorList>
    </citation>
    <scope>NUCLEOTIDE SEQUENCE [LARGE SCALE GENOMIC DNA]</scope>
    <source>
        <strain evidence="10">xq</strain>
    </source>
</reference>
<dbReference type="InterPro" id="IPR056413">
    <property type="entry name" value="TPR_CcmH_CycH"/>
</dbReference>
<dbReference type="Gene3D" id="1.25.40.10">
    <property type="entry name" value="Tetratricopeptide repeat domain"/>
    <property type="match status" value="2"/>
</dbReference>
<accession>A0A6I3KRJ6</accession>